<evidence type="ECO:0000256" key="9">
    <source>
        <dbReference type="ARBA" id="ARBA00022801"/>
    </source>
</evidence>
<feature type="coiled-coil region" evidence="15">
    <location>
        <begin position="980"/>
        <end position="1077"/>
    </location>
</feature>
<evidence type="ECO:0000256" key="12">
    <source>
        <dbReference type="ARBA" id="ARBA00023204"/>
    </source>
</evidence>
<feature type="coiled-coil region" evidence="15">
    <location>
        <begin position="580"/>
        <end position="614"/>
    </location>
</feature>
<evidence type="ECO:0000313" key="18">
    <source>
        <dbReference type="EMBL" id="KAJ9150298.1"/>
    </source>
</evidence>
<keyword evidence="13" id="KW-0539">Nucleus</keyword>
<evidence type="ECO:0000259" key="17">
    <source>
        <dbReference type="Pfam" id="PF13476"/>
    </source>
</evidence>
<dbReference type="GO" id="GO:0070192">
    <property type="term" value="P:chromosome organization involved in meiotic cell cycle"/>
    <property type="evidence" value="ECO:0007669"/>
    <property type="project" value="TreeGrafter"/>
</dbReference>
<dbReference type="Pfam" id="PF13476">
    <property type="entry name" value="AAA_23"/>
    <property type="match status" value="1"/>
</dbReference>
<keyword evidence="8" id="KW-0227">DNA damage</keyword>
<feature type="coiled-coil region" evidence="15">
    <location>
        <begin position="206"/>
        <end position="259"/>
    </location>
</feature>
<sequence length="1311" mass="151022">MSKIEGMTILGVRSFPPTHREVITFNTPLTLIVGYNGSGKTTIIECLKYATTGELPPNSKGGAFIHDPKLCGEKEVMAQVKLRFRSTGGDQFVVTRSLSLTMQRNKRTQKTLECSFSMMNGGDRNVVSSRTAEMDELVPRYLGVSSAVLDAVIFCHQDESLWPMSEPAALKKKFDEIFEALRYTKAIDNLKVVRKKKGEELAKLKIHEAQDKVNKEKGERNEKRCRVLSTEIQELRDKCDESTREMDEIQERIKEKREQATIVLGTVQELKNKKDQFQFRQDAVVELRDTIEEMHESDEFLDTSLSQYNERLQHMQEEIDQLHAQYAELQQHLSTSRRDLSIKQGEKGKLESDKEKYERQLQTRIDMIREAAGRHEIRGYDGDLSDDDVQAFYERMQKILNDKKRDFERLQRENGKELDKANVSISQLESRKAARTQDKVFARQRMATIDKKVTQHQNSISALDCDEGATAVLEATQNDLDGRYHKAQNDLAEAGWDAKIQQEDDRLRQLEGEAERLRLELVECTRRAADRAQLEVRKKDVAAGKRKLDTLINTWKDKLAGIIGAEWQPETVEAEFQSVLKQQNTNVSDARRIAEATQQELKQVDYKLTTARERASKLRADANRCQTAVLDVLKTVKDDAVMEDFTEELDDLEEQKIGFEKDLNLFDKLKEYYTKSRKCLDKWNKCSLCDRGFDSSPEQTKYRSKLIQKINAQLDDETKKEILNDLDGVEKSIDTLRAVRPQYEAYEKAESELPNVDKEITAAESQKETLVRRLEEQDKVLRDADEKRQDIESMSKTVMNISQSYREITEAEKQIERMTSQQQSSTGFVRTTDEVNERQATVAEQMKAAKAQLSKLTSDKQRMKDLVSELELERSELKNKLSNAQRQLDRKRDLLDQIQGLKDDRTQQQGIIEQADEDLKDLEPEIDKARTIRDDAVRRGRAKEQKIAEERDGVAHTFSELKMIDNDIQDYIDRGGATKLASIQRAIQTLEQTIHQTERESEQLTALINKQREELANSDRRKKNISDNLNYRRNLRLLDVLSAEIAELESRNADEDYNRLVREARQYEGQYNRLLAERGSLMGSMKTKDEELGSLLGEWEMEYKNAANKYRESHIKVETTKAAIEDLGRYSAALDKAIMQYHSLKMEEVNRIAAELWQATYQGTDIDTISIRSENETATGKRSYNYRVCMVKGDTEMDMRGRCSAGQKVLASIIIRLALAESFGINCGLIALDEPTTNLDSDNIRSLAQSLHSIIQARQAQSNFQLIVITHDEDFLRHMQCSDFCDVFYRVKRDEKQNSVIEKQSITRLID</sequence>
<evidence type="ECO:0000256" key="16">
    <source>
        <dbReference type="SAM" id="MobiDB-lite"/>
    </source>
</evidence>
<dbReference type="GO" id="GO:0051880">
    <property type="term" value="F:G-quadruplex DNA binding"/>
    <property type="evidence" value="ECO:0007669"/>
    <property type="project" value="TreeGrafter"/>
</dbReference>
<dbReference type="GO" id="GO:0030870">
    <property type="term" value="C:Mre11 complex"/>
    <property type="evidence" value="ECO:0007669"/>
    <property type="project" value="InterPro"/>
</dbReference>
<evidence type="ECO:0000256" key="14">
    <source>
        <dbReference type="ARBA" id="ARBA00049360"/>
    </source>
</evidence>
<dbReference type="FunFam" id="3.40.50.300:FF:001195">
    <property type="entry name" value="DNA repair protein rad50"/>
    <property type="match status" value="1"/>
</dbReference>
<comment type="catalytic activity">
    <reaction evidence="14">
        <text>ATP + H2O = ADP + phosphate + H(+)</text>
        <dbReference type="Rhea" id="RHEA:13065"/>
        <dbReference type="ChEBI" id="CHEBI:15377"/>
        <dbReference type="ChEBI" id="CHEBI:15378"/>
        <dbReference type="ChEBI" id="CHEBI:30616"/>
        <dbReference type="ChEBI" id="CHEBI:43474"/>
        <dbReference type="ChEBI" id="CHEBI:456216"/>
    </reaction>
</comment>
<dbReference type="GO" id="GO:0046872">
    <property type="term" value="F:metal ion binding"/>
    <property type="evidence" value="ECO:0007669"/>
    <property type="project" value="UniProtKB-KW"/>
</dbReference>
<comment type="similarity">
    <text evidence="4">Belongs to the SMC family. RAD50 subfamily.</text>
</comment>
<accession>A0AA38RXQ5</accession>
<dbReference type="Proteomes" id="UP001174694">
    <property type="component" value="Unassembled WGS sequence"/>
</dbReference>
<dbReference type="InterPro" id="IPR004584">
    <property type="entry name" value="Rad50_eukaryotes"/>
</dbReference>
<organism evidence="18 19">
    <name type="scientific">Pleurostoma richardsiae</name>
    <dbReference type="NCBI Taxonomy" id="41990"/>
    <lineage>
        <taxon>Eukaryota</taxon>
        <taxon>Fungi</taxon>
        <taxon>Dikarya</taxon>
        <taxon>Ascomycota</taxon>
        <taxon>Pezizomycotina</taxon>
        <taxon>Sordariomycetes</taxon>
        <taxon>Sordariomycetidae</taxon>
        <taxon>Calosphaeriales</taxon>
        <taxon>Pleurostomataceae</taxon>
        <taxon>Pleurostoma</taxon>
    </lineage>
</organism>
<feature type="coiled-coil region" evidence="15">
    <location>
        <begin position="500"/>
        <end position="527"/>
    </location>
</feature>
<evidence type="ECO:0000256" key="2">
    <source>
        <dbReference type="ARBA" id="ARBA00004123"/>
    </source>
</evidence>
<feature type="coiled-coil region" evidence="15">
    <location>
        <begin position="846"/>
        <end position="904"/>
    </location>
</feature>
<feature type="compositionally biased region" description="Basic and acidic residues" evidence="16">
    <location>
        <begin position="336"/>
        <end position="355"/>
    </location>
</feature>
<feature type="domain" description="Rad50/SbcC-type AAA" evidence="17">
    <location>
        <begin position="8"/>
        <end position="238"/>
    </location>
</feature>
<dbReference type="FunFam" id="3.40.50.300:FF:000947">
    <property type="entry name" value="DNA repair protein RAD50"/>
    <property type="match status" value="1"/>
</dbReference>
<evidence type="ECO:0000313" key="19">
    <source>
        <dbReference type="Proteomes" id="UP001174694"/>
    </source>
</evidence>
<dbReference type="SUPFAM" id="SSF52540">
    <property type="entry name" value="P-loop containing nucleoside triphosphate hydrolases"/>
    <property type="match status" value="2"/>
</dbReference>
<evidence type="ECO:0000256" key="8">
    <source>
        <dbReference type="ARBA" id="ARBA00022763"/>
    </source>
</evidence>
<dbReference type="GO" id="GO:0000722">
    <property type="term" value="P:telomere maintenance via recombination"/>
    <property type="evidence" value="ECO:0007669"/>
    <property type="project" value="TreeGrafter"/>
</dbReference>
<proteinExistence type="inferred from homology"/>
<dbReference type="GO" id="GO:0003691">
    <property type="term" value="F:double-stranded telomeric DNA binding"/>
    <property type="evidence" value="ECO:0007669"/>
    <property type="project" value="TreeGrafter"/>
</dbReference>
<dbReference type="InterPro" id="IPR027417">
    <property type="entry name" value="P-loop_NTPase"/>
</dbReference>
<evidence type="ECO:0000256" key="3">
    <source>
        <dbReference type="ARBA" id="ARBA00004286"/>
    </source>
</evidence>
<keyword evidence="10" id="KW-0862">Zinc</keyword>
<dbReference type="Gene3D" id="3.40.50.300">
    <property type="entry name" value="P-loop containing nucleotide triphosphate hydrolases"/>
    <property type="match status" value="2"/>
</dbReference>
<evidence type="ECO:0000256" key="13">
    <source>
        <dbReference type="ARBA" id="ARBA00023242"/>
    </source>
</evidence>
<dbReference type="InterPro" id="IPR038729">
    <property type="entry name" value="Rad50/SbcC_AAA"/>
</dbReference>
<evidence type="ECO:0000256" key="11">
    <source>
        <dbReference type="ARBA" id="ARBA00023054"/>
    </source>
</evidence>
<evidence type="ECO:0000256" key="15">
    <source>
        <dbReference type="SAM" id="Coils"/>
    </source>
</evidence>
<dbReference type="NCBIfam" id="TIGR00606">
    <property type="entry name" value="rad50"/>
    <property type="match status" value="1"/>
</dbReference>
<protein>
    <recommendedName>
        <fullName evidence="5">DNA repair protein RAD50</fullName>
    </recommendedName>
</protein>
<keyword evidence="12" id="KW-0234">DNA repair</keyword>
<name>A0AA38RXQ5_9PEZI</name>
<keyword evidence="7" id="KW-0479">Metal-binding</keyword>
<dbReference type="Pfam" id="PF13558">
    <property type="entry name" value="SbcC_Walker_B"/>
    <property type="match status" value="1"/>
</dbReference>
<feature type="coiled-coil region" evidence="15">
    <location>
        <begin position="746"/>
        <end position="821"/>
    </location>
</feature>
<keyword evidence="6" id="KW-0158">Chromosome</keyword>
<keyword evidence="11 15" id="KW-0175">Coiled coil</keyword>
<dbReference type="PANTHER" id="PTHR18867:SF12">
    <property type="entry name" value="DNA REPAIR PROTEIN RAD50"/>
    <property type="match status" value="1"/>
</dbReference>
<comment type="caution">
    <text evidence="18">The sequence shown here is derived from an EMBL/GenBank/DDBJ whole genome shotgun (WGS) entry which is preliminary data.</text>
</comment>
<reference evidence="18" key="1">
    <citation type="submission" date="2022-07" db="EMBL/GenBank/DDBJ databases">
        <title>Fungi with potential for degradation of polypropylene.</title>
        <authorList>
            <person name="Gostincar C."/>
        </authorList>
    </citation>
    <scope>NUCLEOTIDE SEQUENCE</scope>
    <source>
        <strain evidence="18">EXF-13308</strain>
    </source>
</reference>
<evidence type="ECO:0000256" key="7">
    <source>
        <dbReference type="ARBA" id="ARBA00022723"/>
    </source>
</evidence>
<dbReference type="GO" id="GO:0043047">
    <property type="term" value="F:single-stranded telomeric DNA binding"/>
    <property type="evidence" value="ECO:0007669"/>
    <property type="project" value="TreeGrafter"/>
</dbReference>
<evidence type="ECO:0000256" key="10">
    <source>
        <dbReference type="ARBA" id="ARBA00022833"/>
    </source>
</evidence>
<dbReference type="GO" id="GO:0016887">
    <property type="term" value="F:ATP hydrolysis activity"/>
    <property type="evidence" value="ECO:0007669"/>
    <property type="project" value="InterPro"/>
</dbReference>
<evidence type="ECO:0000256" key="5">
    <source>
        <dbReference type="ARBA" id="ARBA00017893"/>
    </source>
</evidence>
<dbReference type="GO" id="GO:0000794">
    <property type="term" value="C:condensed nuclear chromosome"/>
    <property type="evidence" value="ECO:0007669"/>
    <property type="project" value="TreeGrafter"/>
</dbReference>
<feature type="region of interest" description="Disordered" evidence="16">
    <location>
        <begin position="334"/>
        <end position="355"/>
    </location>
</feature>
<dbReference type="PANTHER" id="PTHR18867">
    <property type="entry name" value="RAD50"/>
    <property type="match status" value="1"/>
</dbReference>
<comment type="subcellular location">
    <subcellularLocation>
        <location evidence="3">Chromosome</location>
    </subcellularLocation>
    <subcellularLocation>
        <location evidence="2">Nucleus</location>
    </subcellularLocation>
</comment>
<gene>
    <name evidence="18" type="ORF">NKR23_g3896</name>
</gene>
<evidence type="ECO:0000256" key="1">
    <source>
        <dbReference type="ARBA" id="ARBA00001947"/>
    </source>
</evidence>
<keyword evidence="9" id="KW-0378">Hydrolase</keyword>
<keyword evidence="19" id="KW-1185">Reference proteome</keyword>
<dbReference type="GO" id="GO:0006302">
    <property type="term" value="P:double-strand break repair"/>
    <property type="evidence" value="ECO:0007669"/>
    <property type="project" value="InterPro"/>
</dbReference>
<feature type="coiled-coil region" evidence="15">
    <location>
        <begin position="393"/>
        <end position="420"/>
    </location>
</feature>
<comment type="cofactor">
    <cofactor evidence="1">
        <name>Zn(2+)</name>
        <dbReference type="ChEBI" id="CHEBI:29105"/>
    </cofactor>
</comment>
<evidence type="ECO:0000256" key="4">
    <source>
        <dbReference type="ARBA" id="ARBA00009439"/>
    </source>
</evidence>
<dbReference type="EMBL" id="JANBVO010000008">
    <property type="protein sequence ID" value="KAJ9150298.1"/>
    <property type="molecule type" value="Genomic_DNA"/>
</dbReference>
<dbReference type="GO" id="GO:0007004">
    <property type="term" value="P:telomere maintenance via telomerase"/>
    <property type="evidence" value="ECO:0007669"/>
    <property type="project" value="TreeGrafter"/>
</dbReference>
<evidence type="ECO:0000256" key="6">
    <source>
        <dbReference type="ARBA" id="ARBA00022454"/>
    </source>
</evidence>